<dbReference type="RefSeq" id="WP_223905235.1">
    <property type="nucleotide sequence ID" value="NZ_AP024238.1"/>
</dbReference>
<evidence type="ECO:0000313" key="2">
    <source>
        <dbReference type="Proteomes" id="UP000824366"/>
    </source>
</evidence>
<dbReference type="EMBL" id="AP024238">
    <property type="protein sequence ID" value="BCO29302.1"/>
    <property type="molecule type" value="Genomic_DNA"/>
</dbReference>
<evidence type="ECO:0000313" key="1">
    <source>
        <dbReference type="EMBL" id="BCO29302.1"/>
    </source>
</evidence>
<sequence>MSALDAGKTYRDILILEDRNRWESCKSQFDAQRDVVLTYDLGLRREVEQLGGLACYVDHLADKQSMQENNFLIYHFFRKWHFDAEGQDIFQYRGVPLGFSFRLEIWNDFVFYARTRICMEILRGLKYEKLVVGTRLGLIESVLTEMGLAFVPVLPNTGSGKATYYFPIHDWMDEKVRFKGIGGVKYRLRDIVSSLQGSMMSWADRWFGGDKKKPTVFIQEYHPTRKLIKRLQQEDRVRLLLATFSRNKGAFRYIPIWRAASKFQVEADNLMSRFRVQRCAKLVVSNGGDISDGLYRIIETRIANRLAAALRDLDCVIRYLDANPLSLEVLIANLGHLAPLVDSVCKTRGIPSYFIINGILGNEFLDEGKYATVINSYSVSIKEHYFRGMDNIVCLGDPRMDAYAMGEIAQRMINRVMPTITVGASGHNNTDLNSYLAVEFDFLYDVLHALTTIKSRGVALHIIIKVRANGYRKQYERFVQEYFPGLVDEILDSAPMPQVLRRTDFFISIYSQTLFEASCLGIPCLYYKKDTEIMDPPFDGNSELVTVTSVDDLIVAIEDYRSGHKRYDAFLERTVMEKYIGPLDGGNLERNLNFIYQLLEQAKNGPTH</sequence>
<dbReference type="SUPFAM" id="SSF53756">
    <property type="entry name" value="UDP-Glycosyltransferase/glycogen phosphorylase"/>
    <property type="match status" value="1"/>
</dbReference>
<dbReference type="Gene3D" id="3.40.50.12580">
    <property type="match status" value="1"/>
</dbReference>
<dbReference type="InterPro" id="IPR043148">
    <property type="entry name" value="TagF_C"/>
</dbReference>
<reference evidence="1 2" key="1">
    <citation type="journal article" date="2021" name="Microbiol. Spectr.">
        <title>A Single Bacterium Capable of Oxidation and Reduction of Iron at Circumneutral pH.</title>
        <authorList>
            <person name="Kato S."/>
            <person name="Ohkuma M."/>
        </authorList>
    </citation>
    <scope>NUCLEOTIDE SEQUENCE [LARGE SCALE GENOMIC DNA]</scope>
    <source>
        <strain evidence="1 2">MIZ03</strain>
    </source>
</reference>
<organism evidence="1 2">
    <name type="scientific">Rhodoferax lithotrophicus</name>
    <dbReference type="NCBI Taxonomy" id="2798804"/>
    <lineage>
        <taxon>Bacteria</taxon>
        <taxon>Pseudomonadati</taxon>
        <taxon>Pseudomonadota</taxon>
        <taxon>Betaproteobacteria</taxon>
        <taxon>Burkholderiales</taxon>
        <taxon>Comamonadaceae</taxon>
        <taxon>Rhodoferax</taxon>
    </lineage>
</organism>
<accession>A0ABN6DBB9</accession>
<gene>
    <name evidence="1" type="ORF">MIZ03_4217</name>
</gene>
<keyword evidence="2" id="KW-1185">Reference proteome</keyword>
<proteinExistence type="predicted"/>
<name>A0ABN6DBB9_9BURK</name>
<dbReference type="Proteomes" id="UP000824366">
    <property type="component" value="Chromosome"/>
</dbReference>
<protein>
    <submittedName>
        <fullName evidence="1">Uncharacterized protein</fullName>
    </submittedName>
</protein>